<organism evidence="10 11">
    <name type="scientific">Streptomyces qinglanensis</name>
    <dbReference type="NCBI Taxonomy" id="943816"/>
    <lineage>
        <taxon>Bacteria</taxon>
        <taxon>Bacillati</taxon>
        <taxon>Actinomycetota</taxon>
        <taxon>Actinomycetes</taxon>
        <taxon>Kitasatosporales</taxon>
        <taxon>Streptomycetaceae</taxon>
        <taxon>Streptomyces</taxon>
    </lineage>
</organism>
<dbReference type="InterPro" id="IPR010290">
    <property type="entry name" value="TM_effector"/>
</dbReference>
<dbReference type="PANTHER" id="PTHR23513">
    <property type="entry name" value="INTEGRAL MEMBRANE EFFLUX PROTEIN-RELATED"/>
    <property type="match status" value="1"/>
</dbReference>
<dbReference type="EMBL" id="LJGV01000022">
    <property type="protein sequence ID" value="OEU99016.1"/>
    <property type="molecule type" value="Genomic_DNA"/>
</dbReference>
<evidence type="ECO:0000256" key="3">
    <source>
        <dbReference type="ARBA" id="ARBA00022475"/>
    </source>
</evidence>
<feature type="domain" description="Major facilitator superfamily (MFS) profile" evidence="9">
    <location>
        <begin position="216"/>
        <end position="438"/>
    </location>
</feature>
<feature type="transmembrane region" description="Helical" evidence="8">
    <location>
        <begin position="221"/>
        <end position="241"/>
    </location>
</feature>
<feature type="transmembrane region" description="Helical" evidence="8">
    <location>
        <begin position="40"/>
        <end position="64"/>
    </location>
</feature>
<dbReference type="PROSITE" id="PS50850">
    <property type="entry name" value="MFS"/>
    <property type="match status" value="1"/>
</dbReference>
<dbReference type="PATRIC" id="fig|943816.4.peg.2595"/>
<feature type="transmembrane region" description="Helical" evidence="8">
    <location>
        <begin position="279"/>
        <end position="298"/>
    </location>
</feature>
<keyword evidence="6 8" id="KW-0472">Membrane</keyword>
<evidence type="ECO:0000259" key="9">
    <source>
        <dbReference type="PROSITE" id="PS50850"/>
    </source>
</evidence>
<dbReference type="InterPro" id="IPR020846">
    <property type="entry name" value="MFS_dom"/>
</dbReference>
<dbReference type="Pfam" id="PF05977">
    <property type="entry name" value="MFS_3"/>
    <property type="match status" value="1"/>
</dbReference>
<dbReference type="InterPro" id="IPR036259">
    <property type="entry name" value="MFS_trans_sf"/>
</dbReference>
<dbReference type="SUPFAM" id="SSF103473">
    <property type="entry name" value="MFS general substrate transporter"/>
    <property type="match status" value="1"/>
</dbReference>
<evidence type="ECO:0000256" key="1">
    <source>
        <dbReference type="ARBA" id="ARBA00004651"/>
    </source>
</evidence>
<dbReference type="AlphaFoldDB" id="A0A1E7K5A1"/>
<feature type="compositionally biased region" description="Basic and acidic residues" evidence="7">
    <location>
        <begin position="417"/>
        <end position="438"/>
    </location>
</feature>
<feature type="transmembrane region" description="Helical" evidence="8">
    <location>
        <begin position="84"/>
        <end position="111"/>
    </location>
</feature>
<dbReference type="GO" id="GO:0022857">
    <property type="term" value="F:transmembrane transporter activity"/>
    <property type="evidence" value="ECO:0007669"/>
    <property type="project" value="InterPro"/>
</dbReference>
<feature type="compositionally biased region" description="Low complexity" evidence="7">
    <location>
        <begin position="407"/>
        <end position="416"/>
    </location>
</feature>
<dbReference type="PANTHER" id="PTHR23513:SF6">
    <property type="entry name" value="MAJOR FACILITATOR SUPERFAMILY ASSOCIATED DOMAIN-CONTAINING PROTEIN"/>
    <property type="match status" value="1"/>
</dbReference>
<keyword evidence="5 8" id="KW-1133">Transmembrane helix</keyword>
<evidence type="ECO:0000256" key="5">
    <source>
        <dbReference type="ARBA" id="ARBA00022989"/>
    </source>
</evidence>
<dbReference type="Proteomes" id="UP000175829">
    <property type="component" value="Unassembled WGS sequence"/>
</dbReference>
<evidence type="ECO:0000313" key="11">
    <source>
        <dbReference type="Proteomes" id="UP000175829"/>
    </source>
</evidence>
<proteinExistence type="predicted"/>
<evidence type="ECO:0000256" key="7">
    <source>
        <dbReference type="SAM" id="MobiDB-lite"/>
    </source>
</evidence>
<keyword evidence="2" id="KW-0813">Transport</keyword>
<name>A0A1E7K5A1_9ACTN</name>
<feature type="transmembrane region" description="Helical" evidence="8">
    <location>
        <begin position="373"/>
        <end position="394"/>
    </location>
</feature>
<dbReference type="GO" id="GO:0005886">
    <property type="term" value="C:plasma membrane"/>
    <property type="evidence" value="ECO:0007669"/>
    <property type="project" value="UniProtKB-SubCell"/>
</dbReference>
<sequence length="438" mass="46054">MSLGPEYRRIWTGNATSNLADGITFIALPLIAADLTGSPAAIAGLPLAYSVPRILAVLGLGVLIDRRDRRVLLYLSNFSRAAVFAVLTVLVATDTVTLAALYTTFVIMGVIETLSDSTAFAVLSKAVRGSGLDRANSQITSTQLVVDEFVGPPLGGLLFAAAAFAAPGINTLVFLAAGVSFSLLRGDYRAASAETVPSSVWADIRKGVSWTWRDKIMRTTVLIGTFAAVGYMIPFSYLVLYARDVLGLDSTEYGLLLSVSALGGLAGAGIAVKLRRMLGYGLSITVALVIGSASFVVISVTENLIAVALALATYIGHAALWNVLAASVRQKATPDHLMGRMLSATRLMSFAGLALGAFLGGRLADALGLRTPFLVAGALFAAASLISLLAIPLFRSWERGREDQETAETAGATATEPEGKPAHEDEPTRVHRNDRRPG</sequence>
<protein>
    <recommendedName>
        <fullName evidence="9">Major facilitator superfamily (MFS) profile domain-containing protein</fullName>
    </recommendedName>
</protein>
<feature type="transmembrane region" description="Helical" evidence="8">
    <location>
        <begin position="157"/>
        <end position="184"/>
    </location>
</feature>
<evidence type="ECO:0000256" key="4">
    <source>
        <dbReference type="ARBA" id="ARBA00022692"/>
    </source>
</evidence>
<accession>A0A1E7K5A1</accession>
<comment type="caution">
    <text evidence="10">The sequence shown here is derived from an EMBL/GenBank/DDBJ whole genome shotgun (WGS) entry which is preliminary data.</text>
</comment>
<evidence type="ECO:0000313" key="10">
    <source>
        <dbReference type="EMBL" id="OEU99016.1"/>
    </source>
</evidence>
<evidence type="ECO:0000256" key="6">
    <source>
        <dbReference type="ARBA" id="ARBA00023136"/>
    </source>
</evidence>
<gene>
    <name evidence="10" type="ORF">AN217_15685</name>
</gene>
<comment type="subcellular location">
    <subcellularLocation>
        <location evidence="1">Cell membrane</location>
        <topology evidence="1">Multi-pass membrane protein</topology>
    </subcellularLocation>
</comment>
<dbReference type="Gene3D" id="1.20.1250.20">
    <property type="entry name" value="MFS general substrate transporter like domains"/>
    <property type="match status" value="1"/>
</dbReference>
<dbReference type="RefSeq" id="WP_069991968.1">
    <property type="nucleotide sequence ID" value="NZ_LJGV01000022.1"/>
</dbReference>
<dbReference type="CDD" id="cd06173">
    <property type="entry name" value="MFS_MefA_like"/>
    <property type="match status" value="1"/>
</dbReference>
<reference evidence="10 11" key="1">
    <citation type="journal article" date="2016" name="Front. Microbiol.">
        <title>Comparative Genomics Analysis of Streptomyces Species Reveals Their Adaptation to the Marine Environment and Their Diversity at the Genomic Level.</title>
        <authorList>
            <person name="Tian X."/>
            <person name="Zhang Z."/>
            <person name="Yang T."/>
            <person name="Chen M."/>
            <person name="Li J."/>
            <person name="Chen F."/>
            <person name="Yang J."/>
            <person name="Li W."/>
            <person name="Zhang B."/>
            <person name="Zhang Z."/>
            <person name="Wu J."/>
            <person name="Zhang C."/>
            <person name="Long L."/>
            <person name="Xiao J."/>
        </authorList>
    </citation>
    <scope>NUCLEOTIDE SEQUENCE [LARGE SCALE GENOMIC DNA]</scope>
    <source>
        <strain evidence="10 11">SCSIO M10379</strain>
    </source>
</reference>
<evidence type="ECO:0000256" key="8">
    <source>
        <dbReference type="SAM" id="Phobius"/>
    </source>
</evidence>
<feature type="region of interest" description="Disordered" evidence="7">
    <location>
        <begin position="402"/>
        <end position="438"/>
    </location>
</feature>
<keyword evidence="3" id="KW-1003">Cell membrane</keyword>
<evidence type="ECO:0000256" key="2">
    <source>
        <dbReference type="ARBA" id="ARBA00022448"/>
    </source>
</evidence>
<keyword evidence="4 8" id="KW-0812">Transmembrane</keyword>
<feature type="transmembrane region" description="Helical" evidence="8">
    <location>
        <begin position="253"/>
        <end position="272"/>
    </location>
</feature>
<feature type="transmembrane region" description="Helical" evidence="8">
    <location>
        <begin position="304"/>
        <end position="324"/>
    </location>
</feature>
<feature type="transmembrane region" description="Helical" evidence="8">
    <location>
        <begin position="344"/>
        <end position="361"/>
    </location>
</feature>